<dbReference type="GO" id="GO:0005509">
    <property type="term" value="F:calcium ion binding"/>
    <property type="evidence" value="ECO:0007669"/>
    <property type="project" value="InterPro"/>
</dbReference>
<feature type="disulfide bond" evidence="12">
    <location>
        <begin position="198"/>
        <end position="227"/>
    </location>
</feature>
<evidence type="ECO:0000313" key="15">
    <source>
        <dbReference type="Proteomes" id="UP000050424"/>
    </source>
</evidence>
<dbReference type="GO" id="GO:0036503">
    <property type="term" value="P:ERAD pathway"/>
    <property type="evidence" value="ECO:0007669"/>
    <property type="project" value="UniProtKB-ARBA"/>
</dbReference>
<name>A0A0N8H4Z5_9HYPO</name>
<evidence type="ECO:0000256" key="1">
    <source>
        <dbReference type="ARBA" id="ARBA00001913"/>
    </source>
</evidence>
<dbReference type="AlphaFoldDB" id="A0A0N8H4Z5"/>
<evidence type="ECO:0000313" key="14">
    <source>
        <dbReference type="EMBL" id="KPM34748.1"/>
    </source>
</evidence>
<keyword evidence="11" id="KW-0479">Metal-binding</keyword>
<evidence type="ECO:0000256" key="13">
    <source>
        <dbReference type="RuleBase" id="RU361193"/>
    </source>
</evidence>
<evidence type="ECO:0000256" key="9">
    <source>
        <dbReference type="ARBA" id="ARBA00047669"/>
    </source>
</evidence>
<evidence type="ECO:0000256" key="3">
    <source>
        <dbReference type="ARBA" id="ARBA00007658"/>
    </source>
</evidence>
<organism evidence="14 15">
    <name type="scientific">Neonectria ditissima</name>
    <dbReference type="NCBI Taxonomy" id="78410"/>
    <lineage>
        <taxon>Eukaryota</taxon>
        <taxon>Fungi</taxon>
        <taxon>Dikarya</taxon>
        <taxon>Ascomycota</taxon>
        <taxon>Pezizomycotina</taxon>
        <taxon>Sordariomycetes</taxon>
        <taxon>Hypocreomycetidae</taxon>
        <taxon>Hypocreales</taxon>
        <taxon>Nectriaceae</taxon>
        <taxon>Neonectria</taxon>
    </lineage>
</organism>
<dbReference type="UniPathway" id="UPA00378"/>
<dbReference type="GO" id="GO:0016020">
    <property type="term" value="C:membrane"/>
    <property type="evidence" value="ECO:0007669"/>
    <property type="project" value="InterPro"/>
</dbReference>
<evidence type="ECO:0000256" key="8">
    <source>
        <dbReference type="ARBA" id="ARBA00023295"/>
    </source>
</evidence>
<dbReference type="InterPro" id="IPR036026">
    <property type="entry name" value="Seven-hairpin_glycosidases"/>
</dbReference>
<comment type="cofactor">
    <cofactor evidence="1 11">
        <name>Ca(2+)</name>
        <dbReference type="ChEBI" id="CHEBI:29108"/>
    </cofactor>
</comment>
<sequence>YDLLRGPYLNLADESGKQLMMDHAKNLVRGLMVAFDTPSGIPDTHVALWPVNERSNASFNTLAGVGAMTLEFTRFGDILGETQYHELVHKAQLHLHDPKPASRVPFPGLSGTLVNVTDGSIIDDRGSWGVGGSAYYESLIKMYVYDPLRFYDYKERWIVAADSAMENLASIPSTAKHLTFLSEFIGNETYSASTQAACSSGAHFLIGGMALRKKKYIDFGLKLTESCYQLWEATTSGIGPDHFRWIDDRALHPGAPGNRRPPHEFRTFYDKAGFWPVGVDYTLRPEVMESVYYAWRATRDEKWQSRAWSMFKQMRRLCATRGDHVRHGWIPLSNVMALDGGRQRKGAVMDSVVIAKMLKFMYLMFAGPDEHVQANRESDNVRNKMGNRFIFNSAGHPLQVWYWEGLSNKGRVVIDAQRPGLNRAVARKKQEVGVCLDKMDGVFQPWVWWDCIKGFVDPMSLNAPKPIGPRPDDMFTP</sequence>
<keyword evidence="11" id="KW-0106">Calcium</keyword>
<dbReference type="EC" id="3.2.1.-" evidence="13"/>
<comment type="caution">
    <text evidence="14">The sequence shown here is derived from an EMBL/GenBank/DDBJ whole genome shotgun (WGS) entry which is preliminary data.</text>
</comment>
<evidence type="ECO:0000256" key="10">
    <source>
        <dbReference type="ARBA" id="ARBA00048605"/>
    </source>
</evidence>
<dbReference type="GO" id="GO:0004571">
    <property type="term" value="F:mannosyl-oligosaccharide 1,2-alpha-mannosidase activity"/>
    <property type="evidence" value="ECO:0007669"/>
    <property type="project" value="UniProtKB-EC"/>
</dbReference>
<keyword evidence="7" id="KW-0325">Glycoprotein</keyword>
<evidence type="ECO:0000256" key="7">
    <source>
        <dbReference type="ARBA" id="ARBA00023180"/>
    </source>
</evidence>
<dbReference type="OrthoDB" id="8118055at2759"/>
<dbReference type="Pfam" id="PF01532">
    <property type="entry name" value="Glyco_hydro_47"/>
    <property type="match status" value="1"/>
</dbReference>
<evidence type="ECO:0000256" key="11">
    <source>
        <dbReference type="PIRSR" id="PIRSR601382-2"/>
    </source>
</evidence>
<evidence type="ECO:0000256" key="5">
    <source>
        <dbReference type="ARBA" id="ARBA00022801"/>
    </source>
</evidence>
<reference evidence="14 15" key="1">
    <citation type="submission" date="2015-09" db="EMBL/GenBank/DDBJ databases">
        <title>Draft genome of a European isolate of the apple canker pathogen Neonectria ditissima.</title>
        <authorList>
            <person name="Gomez-Cortecero A."/>
            <person name="Harrison R.J."/>
            <person name="Armitage A.D."/>
        </authorList>
    </citation>
    <scope>NUCLEOTIDE SEQUENCE [LARGE SCALE GENOMIC DNA]</scope>
    <source>
        <strain evidence="14 15">R09/05</strain>
    </source>
</reference>
<dbReference type="InterPro" id="IPR050749">
    <property type="entry name" value="Glycosyl_Hydrolase_47"/>
</dbReference>
<dbReference type="PANTHER" id="PTHR11742">
    <property type="entry name" value="MANNOSYL-OLIGOSACCHARIDE ALPHA-1,2-MANNOSIDASE-RELATED"/>
    <property type="match status" value="1"/>
</dbReference>
<comment type="catalytic activity">
    <reaction evidence="9">
        <text>N(4)-(alpha-D-Man-(1-&gt;2)-alpha-D-Man-(1-&gt;2)-alpha-D-Man-(1-&gt;3)-[alpha-D-Man-(1-&gt;3)-[alpha-D-Man-(1-&gt;2)-alpha-D-Man-(1-&gt;6)]-alpha-D-Man-(1-&gt;6)]-beta-D-Man-(1-&gt;4)-beta-D-GlcNAc-(1-&gt;4)-beta-D-GlcNAc)-L-asparaginyl-[protein] (N-glucan mannose isomer 8A1,2,3B1,3) + 3 H2O = N(4)-(alpha-D-Man-(1-&gt;3)-[alpha-D-Man-(1-&gt;3)-[alpha-D-Man-(1-&gt;6)]-alpha-D-Man-(1-&gt;6)]-beta-D-Man-(1-&gt;4)-beta-D-GlcNAc-(1-&gt;4)-beta-D-GlcNAc)-L-asparaginyl-[protein] (N-glucan mannose isomer 5A1,2) + 3 beta-D-mannose</text>
        <dbReference type="Rhea" id="RHEA:56028"/>
        <dbReference type="Rhea" id="RHEA-COMP:14358"/>
        <dbReference type="Rhea" id="RHEA-COMP:14367"/>
        <dbReference type="ChEBI" id="CHEBI:15377"/>
        <dbReference type="ChEBI" id="CHEBI:28563"/>
        <dbReference type="ChEBI" id="CHEBI:59087"/>
        <dbReference type="ChEBI" id="CHEBI:60628"/>
        <dbReference type="EC" id="3.2.1.113"/>
    </reaction>
</comment>
<comment type="catalytic activity">
    <reaction evidence="10">
        <text>N(4)-(alpha-D-Man-(1-&gt;2)-alpha-D-Man-(1-&gt;2)-alpha-D-Man-(1-&gt;3)-[alpha-D-Man-(1-&gt;2)-alpha-D-Man-(1-&gt;3)-[alpha-D-Man-(1-&gt;2)-alpha-D-Man-(1-&gt;6)]-alpha-D-Man-(1-&gt;6)]-beta-D-Man-(1-&gt;4)-beta-D-GlcNAc-(1-&gt;4)-beta-D-GlcNAc)-L-asparaginyl-[protein] (N-glucan mannose isomer 9A1,2,3B1,2,3) + 4 H2O = N(4)-(alpha-D-Man-(1-&gt;3)-[alpha-D-Man-(1-&gt;3)-[alpha-D-Man-(1-&gt;6)]-alpha-D-Man-(1-&gt;6)]-beta-D-Man-(1-&gt;4)-beta-D-GlcNAc-(1-&gt;4)-beta-D-GlcNAc)-L-asparaginyl-[protein] (N-glucan mannose isomer 5A1,2) + 4 beta-D-mannose</text>
        <dbReference type="Rhea" id="RHEA:56008"/>
        <dbReference type="Rhea" id="RHEA-COMP:14356"/>
        <dbReference type="Rhea" id="RHEA-COMP:14367"/>
        <dbReference type="ChEBI" id="CHEBI:15377"/>
        <dbReference type="ChEBI" id="CHEBI:28563"/>
        <dbReference type="ChEBI" id="CHEBI:59087"/>
        <dbReference type="ChEBI" id="CHEBI:139493"/>
        <dbReference type="EC" id="3.2.1.113"/>
    </reaction>
</comment>
<keyword evidence="4" id="KW-0732">Signal</keyword>
<evidence type="ECO:0000256" key="2">
    <source>
        <dbReference type="ARBA" id="ARBA00004922"/>
    </source>
</evidence>
<dbReference type="SUPFAM" id="SSF48225">
    <property type="entry name" value="Seven-hairpin glycosidases"/>
    <property type="match status" value="1"/>
</dbReference>
<keyword evidence="8 13" id="KW-0326">Glycosidase</keyword>
<dbReference type="EMBL" id="LKCW01000304">
    <property type="protein sequence ID" value="KPM34748.1"/>
    <property type="molecule type" value="Genomic_DNA"/>
</dbReference>
<dbReference type="PANTHER" id="PTHR11742:SF101">
    <property type="entry name" value="MANNOSYL-OLIGOSACCHARIDE ALPHA-1,2-MANNOSIDASE 1B"/>
    <property type="match status" value="1"/>
</dbReference>
<evidence type="ECO:0000256" key="12">
    <source>
        <dbReference type="PIRSR" id="PIRSR601382-3"/>
    </source>
</evidence>
<comment type="pathway">
    <text evidence="2">Protein modification; protein glycosylation.</text>
</comment>
<dbReference type="Proteomes" id="UP000050424">
    <property type="component" value="Unassembled WGS sequence"/>
</dbReference>
<proteinExistence type="inferred from homology"/>
<gene>
    <name evidence="14" type="ORF">AK830_g11817</name>
</gene>
<accession>A0A0N8H4Z5</accession>
<comment type="similarity">
    <text evidence="3 13">Belongs to the glycosyl hydrolase 47 family.</text>
</comment>
<dbReference type="InterPro" id="IPR001382">
    <property type="entry name" value="Glyco_hydro_47"/>
</dbReference>
<dbReference type="GO" id="GO:0005975">
    <property type="term" value="P:carbohydrate metabolic process"/>
    <property type="evidence" value="ECO:0007669"/>
    <property type="project" value="InterPro"/>
</dbReference>
<evidence type="ECO:0000256" key="4">
    <source>
        <dbReference type="ARBA" id="ARBA00022729"/>
    </source>
</evidence>
<dbReference type="PRINTS" id="PR00747">
    <property type="entry name" value="GLYHDRLASE47"/>
</dbReference>
<keyword evidence="15" id="KW-1185">Reference proteome</keyword>
<feature type="non-terminal residue" evidence="14">
    <location>
        <position position="1"/>
    </location>
</feature>
<dbReference type="GO" id="GO:0005783">
    <property type="term" value="C:endoplasmic reticulum"/>
    <property type="evidence" value="ECO:0007669"/>
    <property type="project" value="TreeGrafter"/>
</dbReference>
<keyword evidence="6 12" id="KW-1015">Disulfide bond</keyword>
<feature type="binding site" evidence="11">
    <location>
        <position position="393"/>
    </location>
    <ligand>
        <name>Ca(2+)</name>
        <dbReference type="ChEBI" id="CHEBI:29108"/>
    </ligand>
</feature>
<evidence type="ECO:0000256" key="6">
    <source>
        <dbReference type="ARBA" id="ARBA00023157"/>
    </source>
</evidence>
<protein>
    <recommendedName>
        <fullName evidence="13">alpha-1,2-Mannosidase</fullName>
        <ecNumber evidence="13">3.2.1.-</ecNumber>
    </recommendedName>
</protein>
<dbReference type="STRING" id="78410.A0A0N8H4Z5"/>
<dbReference type="Gene3D" id="1.50.10.10">
    <property type="match status" value="1"/>
</dbReference>
<keyword evidence="5 13" id="KW-0378">Hydrolase</keyword>
<dbReference type="InterPro" id="IPR012341">
    <property type="entry name" value="6hp_glycosidase-like_sf"/>
</dbReference>